<gene>
    <name evidence="3" type="ORF">P280DRAFT_480894</name>
</gene>
<dbReference type="Proteomes" id="UP000799753">
    <property type="component" value="Unassembled WGS sequence"/>
</dbReference>
<keyword evidence="2" id="KW-1133">Transmembrane helix</keyword>
<dbReference type="AlphaFoldDB" id="A0A6A6RZ02"/>
<evidence type="ECO:0000313" key="4">
    <source>
        <dbReference type="Proteomes" id="UP000799753"/>
    </source>
</evidence>
<sequence length="211" mass="23659">MHLRAKVLPRSIDELKNHPQEIITGIVLVTFLVFAVCGFVIIYIKKKKTGKDPFASCRPYFSWLSRDKVDDIEKGTATNTQAFRFGPGKHYGGPPENATSSAPASFPNVSIRHPEAAKLRNSHTGMSPTIHQTTPDSLSYLQGHPATDNDSNNILNVVSELGREDEGEATRLPRRFTLNWVDIFSKAPTWCQSQISMQMYSFDEDEVYILS</sequence>
<organism evidence="3 4">
    <name type="scientific">Massarina eburnea CBS 473.64</name>
    <dbReference type="NCBI Taxonomy" id="1395130"/>
    <lineage>
        <taxon>Eukaryota</taxon>
        <taxon>Fungi</taxon>
        <taxon>Dikarya</taxon>
        <taxon>Ascomycota</taxon>
        <taxon>Pezizomycotina</taxon>
        <taxon>Dothideomycetes</taxon>
        <taxon>Pleosporomycetidae</taxon>
        <taxon>Pleosporales</taxon>
        <taxon>Massarineae</taxon>
        <taxon>Massarinaceae</taxon>
        <taxon>Massarina</taxon>
    </lineage>
</organism>
<evidence type="ECO:0000313" key="3">
    <source>
        <dbReference type="EMBL" id="KAF2639438.1"/>
    </source>
</evidence>
<reference evidence="3" key="1">
    <citation type="journal article" date="2020" name="Stud. Mycol.">
        <title>101 Dothideomycetes genomes: a test case for predicting lifestyles and emergence of pathogens.</title>
        <authorList>
            <person name="Haridas S."/>
            <person name="Albert R."/>
            <person name="Binder M."/>
            <person name="Bloem J."/>
            <person name="Labutti K."/>
            <person name="Salamov A."/>
            <person name="Andreopoulos B."/>
            <person name="Baker S."/>
            <person name="Barry K."/>
            <person name="Bills G."/>
            <person name="Bluhm B."/>
            <person name="Cannon C."/>
            <person name="Castanera R."/>
            <person name="Culley D."/>
            <person name="Daum C."/>
            <person name="Ezra D."/>
            <person name="Gonzalez J."/>
            <person name="Henrissat B."/>
            <person name="Kuo A."/>
            <person name="Liang C."/>
            <person name="Lipzen A."/>
            <person name="Lutzoni F."/>
            <person name="Magnuson J."/>
            <person name="Mondo S."/>
            <person name="Nolan M."/>
            <person name="Ohm R."/>
            <person name="Pangilinan J."/>
            <person name="Park H.-J."/>
            <person name="Ramirez L."/>
            <person name="Alfaro M."/>
            <person name="Sun H."/>
            <person name="Tritt A."/>
            <person name="Yoshinaga Y."/>
            <person name="Zwiers L.-H."/>
            <person name="Turgeon B."/>
            <person name="Goodwin S."/>
            <person name="Spatafora J."/>
            <person name="Crous P."/>
            <person name="Grigoriev I."/>
        </authorList>
    </citation>
    <scope>NUCLEOTIDE SEQUENCE</scope>
    <source>
        <strain evidence="3">CBS 473.64</strain>
    </source>
</reference>
<keyword evidence="2" id="KW-0472">Membrane</keyword>
<evidence type="ECO:0000256" key="1">
    <source>
        <dbReference type="SAM" id="MobiDB-lite"/>
    </source>
</evidence>
<proteinExistence type="predicted"/>
<feature type="region of interest" description="Disordered" evidence="1">
    <location>
        <begin position="83"/>
        <end position="103"/>
    </location>
</feature>
<keyword evidence="2" id="KW-0812">Transmembrane</keyword>
<dbReference type="EMBL" id="MU006786">
    <property type="protein sequence ID" value="KAF2639438.1"/>
    <property type="molecule type" value="Genomic_DNA"/>
</dbReference>
<name>A0A6A6RZ02_9PLEO</name>
<evidence type="ECO:0000256" key="2">
    <source>
        <dbReference type="SAM" id="Phobius"/>
    </source>
</evidence>
<accession>A0A6A6RZ02</accession>
<feature type="transmembrane region" description="Helical" evidence="2">
    <location>
        <begin position="22"/>
        <end position="44"/>
    </location>
</feature>
<keyword evidence="4" id="KW-1185">Reference proteome</keyword>
<protein>
    <submittedName>
        <fullName evidence="3">Uncharacterized protein</fullName>
    </submittedName>
</protein>